<reference evidence="1 2" key="1">
    <citation type="submission" date="2018-09" db="EMBL/GenBank/DDBJ databases">
        <title>Cohnella cavernae sp. nov., isolated from a karst cave.</title>
        <authorList>
            <person name="Zhu H."/>
        </authorList>
    </citation>
    <scope>NUCLEOTIDE SEQUENCE [LARGE SCALE GENOMIC DNA]</scope>
    <source>
        <strain evidence="1 2">K2E09-144</strain>
    </source>
</reference>
<evidence type="ECO:0000313" key="1">
    <source>
        <dbReference type="EMBL" id="RIE00896.1"/>
    </source>
</evidence>
<accession>A0A398CCI1</accession>
<evidence type="ECO:0000313" key="2">
    <source>
        <dbReference type="Proteomes" id="UP000266340"/>
    </source>
</evidence>
<dbReference type="AlphaFoldDB" id="A0A398CCI1"/>
<keyword evidence="2" id="KW-1185">Reference proteome</keyword>
<dbReference type="Proteomes" id="UP000266340">
    <property type="component" value="Unassembled WGS sequence"/>
</dbReference>
<proteinExistence type="predicted"/>
<protein>
    <submittedName>
        <fullName evidence="1">Uncharacterized protein</fullName>
    </submittedName>
</protein>
<name>A0A398CCI1_9BACL</name>
<sequence length="69" mass="8187">MRYALAGTRMLSQALRASKWSMTEMLGCVCRLAEILEDSRHYALDFLFFCRTIFFVGDDWLDLRLVYLR</sequence>
<dbReference type="EMBL" id="QXJM01000042">
    <property type="protein sequence ID" value="RIE00896.1"/>
    <property type="molecule type" value="Genomic_DNA"/>
</dbReference>
<gene>
    <name evidence="1" type="ORF">D3H35_25315</name>
</gene>
<organism evidence="1 2">
    <name type="scientific">Cohnella faecalis</name>
    <dbReference type="NCBI Taxonomy" id="2315694"/>
    <lineage>
        <taxon>Bacteria</taxon>
        <taxon>Bacillati</taxon>
        <taxon>Bacillota</taxon>
        <taxon>Bacilli</taxon>
        <taxon>Bacillales</taxon>
        <taxon>Paenibacillaceae</taxon>
        <taxon>Cohnella</taxon>
    </lineage>
</organism>
<comment type="caution">
    <text evidence="1">The sequence shown here is derived from an EMBL/GenBank/DDBJ whole genome shotgun (WGS) entry which is preliminary data.</text>
</comment>